<dbReference type="OrthoDB" id="1431247at2759"/>
<dbReference type="InterPro" id="IPR002068">
    <property type="entry name" value="A-crystallin/Hsp20_dom"/>
</dbReference>
<name>W9W9X1_9EURO</name>
<feature type="compositionally biased region" description="Basic and acidic residues" evidence="4">
    <location>
        <begin position="87"/>
        <end position="98"/>
    </location>
</feature>
<evidence type="ECO:0000256" key="2">
    <source>
        <dbReference type="PROSITE-ProRule" id="PRU00285"/>
    </source>
</evidence>
<dbReference type="RefSeq" id="XP_007753459.1">
    <property type="nucleotide sequence ID" value="XM_007755269.1"/>
</dbReference>
<dbReference type="Gene3D" id="2.60.40.790">
    <property type="match status" value="1"/>
</dbReference>
<dbReference type="GeneID" id="19175844"/>
<evidence type="ECO:0000256" key="3">
    <source>
        <dbReference type="RuleBase" id="RU003616"/>
    </source>
</evidence>
<dbReference type="CDD" id="cd06464">
    <property type="entry name" value="ACD_sHsps-like"/>
    <property type="match status" value="1"/>
</dbReference>
<feature type="region of interest" description="Disordered" evidence="4">
    <location>
        <begin position="87"/>
        <end position="173"/>
    </location>
</feature>
<dbReference type="PROSITE" id="PS01031">
    <property type="entry name" value="SHSP"/>
    <property type="match status" value="1"/>
</dbReference>
<evidence type="ECO:0000259" key="5">
    <source>
        <dbReference type="PROSITE" id="PS01031"/>
    </source>
</evidence>
<dbReference type="InterPro" id="IPR031107">
    <property type="entry name" value="Small_HSP"/>
</dbReference>
<evidence type="ECO:0000313" key="7">
    <source>
        <dbReference type="Proteomes" id="UP000019473"/>
    </source>
</evidence>
<dbReference type="InterPro" id="IPR008978">
    <property type="entry name" value="HSP20-like_chaperone"/>
</dbReference>
<dbReference type="Pfam" id="PF00011">
    <property type="entry name" value="HSP20"/>
    <property type="match status" value="1"/>
</dbReference>
<evidence type="ECO:0000256" key="1">
    <source>
        <dbReference type="ARBA" id="ARBA00023016"/>
    </source>
</evidence>
<reference evidence="6 7" key="1">
    <citation type="submission" date="2013-03" db="EMBL/GenBank/DDBJ databases">
        <title>The Genome Sequence of Cladophialophora yegresii CBS 114405.</title>
        <authorList>
            <consortium name="The Broad Institute Genomics Platform"/>
            <person name="Cuomo C."/>
            <person name="de Hoog S."/>
            <person name="Gorbushina A."/>
            <person name="Walker B."/>
            <person name="Young S.K."/>
            <person name="Zeng Q."/>
            <person name="Gargeya S."/>
            <person name="Fitzgerald M."/>
            <person name="Haas B."/>
            <person name="Abouelleil A."/>
            <person name="Allen A.W."/>
            <person name="Alvarado L."/>
            <person name="Arachchi H.M."/>
            <person name="Berlin A.M."/>
            <person name="Chapman S.B."/>
            <person name="Gainer-Dewar J."/>
            <person name="Goldberg J."/>
            <person name="Griggs A."/>
            <person name="Gujja S."/>
            <person name="Hansen M."/>
            <person name="Howarth C."/>
            <person name="Imamovic A."/>
            <person name="Ireland A."/>
            <person name="Larimer J."/>
            <person name="McCowan C."/>
            <person name="Murphy C."/>
            <person name="Pearson M."/>
            <person name="Poon T.W."/>
            <person name="Priest M."/>
            <person name="Roberts A."/>
            <person name="Saif S."/>
            <person name="Shea T."/>
            <person name="Sisk P."/>
            <person name="Sykes S."/>
            <person name="Wortman J."/>
            <person name="Nusbaum C."/>
            <person name="Birren B."/>
        </authorList>
    </citation>
    <scope>NUCLEOTIDE SEQUENCE [LARGE SCALE GENOMIC DNA]</scope>
    <source>
        <strain evidence="6 7">CBS 114405</strain>
    </source>
</reference>
<feature type="compositionally biased region" description="Polar residues" evidence="4">
    <location>
        <begin position="114"/>
        <end position="123"/>
    </location>
</feature>
<feature type="domain" description="SHSP" evidence="5">
    <location>
        <begin position="42"/>
        <end position="226"/>
    </location>
</feature>
<keyword evidence="7" id="KW-1185">Reference proteome</keyword>
<evidence type="ECO:0000256" key="4">
    <source>
        <dbReference type="SAM" id="MobiDB-lite"/>
    </source>
</evidence>
<comment type="caution">
    <text evidence="6">The sequence shown here is derived from an EMBL/GenBank/DDBJ whole genome shotgun (WGS) entry which is preliminary data.</text>
</comment>
<dbReference type="EMBL" id="AMGW01000001">
    <property type="protein sequence ID" value="EXJ64892.1"/>
    <property type="molecule type" value="Genomic_DNA"/>
</dbReference>
<dbReference type="AlphaFoldDB" id="W9W9X1"/>
<dbReference type="VEuPathDB" id="FungiDB:A1O7_01231"/>
<proteinExistence type="inferred from homology"/>
<accession>W9W9X1</accession>
<organism evidence="6 7">
    <name type="scientific">Cladophialophora yegresii CBS 114405</name>
    <dbReference type="NCBI Taxonomy" id="1182544"/>
    <lineage>
        <taxon>Eukaryota</taxon>
        <taxon>Fungi</taxon>
        <taxon>Dikarya</taxon>
        <taxon>Ascomycota</taxon>
        <taxon>Pezizomycotina</taxon>
        <taxon>Eurotiomycetes</taxon>
        <taxon>Chaetothyriomycetidae</taxon>
        <taxon>Chaetothyriales</taxon>
        <taxon>Herpotrichiellaceae</taxon>
        <taxon>Cladophialophora</taxon>
    </lineage>
</organism>
<comment type="similarity">
    <text evidence="2 3">Belongs to the small heat shock protein (HSP20) family.</text>
</comment>
<evidence type="ECO:0000313" key="6">
    <source>
        <dbReference type="EMBL" id="EXJ64892.1"/>
    </source>
</evidence>
<feature type="compositionally biased region" description="Low complexity" evidence="4">
    <location>
        <begin position="102"/>
        <end position="112"/>
    </location>
</feature>
<dbReference type="HOGENOM" id="CLU_046737_1_1_1"/>
<gene>
    <name evidence="6" type="ORF">A1O7_01231</name>
</gene>
<dbReference type="STRING" id="1182544.W9W9X1"/>
<protein>
    <recommendedName>
        <fullName evidence="5">SHSP domain-containing protein</fullName>
    </recommendedName>
</protein>
<keyword evidence="1" id="KW-0346">Stress response</keyword>
<dbReference type="Proteomes" id="UP000019473">
    <property type="component" value="Unassembled WGS sequence"/>
</dbReference>
<dbReference type="PANTHER" id="PTHR11527">
    <property type="entry name" value="HEAT-SHOCK PROTEIN 20 FAMILY MEMBER"/>
    <property type="match status" value="1"/>
</dbReference>
<sequence length="226" mass="25234">MSFLFPRIAFAPVRCGPVRHEAAPLFSLLDDTFNELQRASRAARKQFNPRFDLKETKEAYALEGELPGIDQKDLNIEFTDEHTLVIKGRTERQSESGRRPQAVEAEQKAAVEGTSVNSETGSVKSHRATVEDEEPANSSTAAENKTEVAASTPAAPEQQVAKTEEQQQRPEQQYWISERHVGEFTRSFSFPHRVNQEGVKASLKNGILNIVVPKAPAHESRRIAIE</sequence>
<dbReference type="SUPFAM" id="SSF49764">
    <property type="entry name" value="HSP20-like chaperones"/>
    <property type="match status" value="1"/>
</dbReference>
<dbReference type="eggNOG" id="KOG0710">
    <property type="taxonomic scope" value="Eukaryota"/>
</dbReference>